<evidence type="ECO:0000256" key="3">
    <source>
        <dbReference type="ARBA" id="ARBA00023237"/>
    </source>
</evidence>
<evidence type="ECO:0000313" key="7">
    <source>
        <dbReference type="Proteomes" id="UP000184048"/>
    </source>
</evidence>
<sequence length="366" mass="42244">MKLFFLYIMLFPLQLIAQELLLNGGFEEENICSEYKVNCAPEAWIYTVPSYFYYYKDRGLAHGGEHFVSIIAGHAKKPYYRTFIRSRLLCGLRKGHTYELRFFIKSLHPILDSIGVYFTSYDFLFEKEPYKKITPTLYLEDAVQRPSKSSSWQQIVFHYKATGSESFISIGNFSKGDITGPTGLNRENNYFVLLDDISLRPTDVREQLCPDWKNTMEAIYAQDERHEYLGREIKEAKNKPLQTVRPSVTQIQKIDTLVLPDVLFATNSFGLTPAANKILDSLIISTKKFFVDSIQVHGHTDNRGSYIANEILSQKRALSVLDYLQPHFNRNIQANGWGSSKPVADNNTPAGRQRNRRVEIYLYVRE</sequence>
<dbReference type="OrthoDB" id="9782229at2"/>
<proteinExistence type="predicted"/>
<comment type="subcellular location">
    <subcellularLocation>
        <location evidence="1">Cell outer membrane</location>
    </subcellularLocation>
</comment>
<dbReference type="InterPro" id="IPR006664">
    <property type="entry name" value="OMP_bac"/>
</dbReference>
<accession>A0A1M4T6K8</accession>
<dbReference type="Pfam" id="PF00691">
    <property type="entry name" value="OmpA"/>
    <property type="match status" value="1"/>
</dbReference>
<dbReference type="InterPro" id="IPR050330">
    <property type="entry name" value="Bact_OuterMem_StrucFunc"/>
</dbReference>
<evidence type="ECO:0000256" key="1">
    <source>
        <dbReference type="ARBA" id="ARBA00004442"/>
    </source>
</evidence>
<dbReference type="RefSeq" id="WP_139256308.1">
    <property type="nucleotide sequence ID" value="NZ_FQUU01000001.1"/>
</dbReference>
<evidence type="ECO:0000259" key="5">
    <source>
        <dbReference type="PROSITE" id="PS51123"/>
    </source>
</evidence>
<keyword evidence="7" id="KW-1185">Reference proteome</keyword>
<dbReference type="GO" id="GO:0009279">
    <property type="term" value="C:cell outer membrane"/>
    <property type="evidence" value="ECO:0007669"/>
    <property type="project" value="UniProtKB-SubCell"/>
</dbReference>
<dbReference type="Gene3D" id="3.30.1330.60">
    <property type="entry name" value="OmpA-like domain"/>
    <property type="match status" value="1"/>
</dbReference>
<dbReference type="PRINTS" id="PR01021">
    <property type="entry name" value="OMPADOMAIN"/>
</dbReference>
<dbReference type="EMBL" id="FQUU01000001">
    <property type="protein sequence ID" value="SHE40172.1"/>
    <property type="molecule type" value="Genomic_DNA"/>
</dbReference>
<dbReference type="PROSITE" id="PS51123">
    <property type="entry name" value="OMPA_2"/>
    <property type="match status" value="1"/>
</dbReference>
<name>A0A1M4T6K8_9BACT</name>
<dbReference type="AlphaFoldDB" id="A0A1M4T6K8"/>
<evidence type="ECO:0000256" key="4">
    <source>
        <dbReference type="PROSITE-ProRule" id="PRU00473"/>
    </source>
</evidence>
<dbReference type="SUPFAM" id="SSF103088">
    <property type="entry name" value="OmpA-like"/>
    <property type="match status" value="1"/>
</dbReference>
<dbReference type="Gene3D" id="2.60.120.260">
    <property type="entry name" value="Galactose-binding domain-like"/>
    <property type="match status" value="1"/>
</dbReference>
<dbReference type="InterPro" id="IPR036737">
    <property type="entry name" value="OmpA-like_sf"/>
</dbReference>
<dbReference type="STRING" id="1121884.SAMN02745131_00364"/>
<reference evidence="6 7" key="1">
    <citation type="submission" date="2016-11" db="EMBL/GenBank/DDBJ databases">
        <authorList>
            <person name="Jaros S."/>
            <person name="Januszkiewicz K."/>
            <person name="Wedrychowicz H."/>
        </authorList>
    </citation>
    <scope>NUCLEOTIDE SEQUENCE [LARGE SCALE GENOMIC DNA]</scope>
    <source>
        <strain evidence="6 7">DSM 18119</strain>
    </source>
</reference>
<gene>
    <name evidence="6" type="ORF">SAMN02745131_00364</name>
</gene>
<dbReference type="PANTHER" id="PTHR30329">
    <property type="entry name" value="STATOR ELEMENT OF FLAGELLAR MOTOR COMPLEX"/>
    <property type="match status" value="1"/>
</dbReference>
<dbReference type="CDD" id="cd07185">
    <property type="entry name" value="OmpA_C-like"/>
    <property type="match status" value="1"/>
</dbReference>
<protein>
    <submittedName>
        <fullName evidence="6">Outer membrane protein OmpA</fullName>
    </submittedName>
</protein>
<dbReference type="Proteomes" id="UP000184048">
    <property type="component" value="Unassembled WGS sequence"/>
</dbReference>
<keyword evidence="2 4" id="KW-0472">Membrane</keyword>
<organism evidence="6 7">
    <name type="scientific">Flavisolibacter ginsengisoli DSM 18119</name>
    <dbReference type="NCBI Taxonomy" id="1121884"/>
    <lineage>
        <taxon>Bacteria</taxon>
        <taxon>Pseudomonadati</taxon>
        <taxon>Bacteroidota</taxon>
        <taxon>Chitinophagia</taxon>
        <taxon>Chitinophagales</taxon>
        <taxon>Chitinophagaceae</taxon>
        <taxon>Flavisolibacter</taxon>
    </lineage>
</organism>
<feature type="domain" description="OmpA-like" evidence="5">
    <location>
        <begin position="251"/>
        <end position="366"/>
    </location>
</feature>
<dbReference type="PANTHER" id="PTHR30329:SF21">
    <property type="entry name" value="LIPOPROTEIN YIAD-RELATED"/>
    <property type="match status" value="1"/>
</dbReference>
<evidence type="ECO:0000313" key="6">
    <source>
        <dbReference type="EMBL" id="SHE40172.1"/>
    </source>
</evidence>
<dbReference type="InterPro" id="IPR006665">
    <property type="entry name" value="OmpA-like"/>
</dbReference>
<evidence type="ECO:0000256" key="2">
    <source>
        <dbReference type="ARBA" id="ARBA00023136"/>
    </source>
</evidence>
<keyword evidence="3" id="KW-0998">Cell outer membrane</keyword>